<dbReference type="RefSeq" id="WP_094027261.1">
    <property type="nucleotide sequence ID" value="NZ_NGAF01000016.1"/>
</dbReference>
<dbReference type="InterPro" id="IPR001279">
    <property type="entry name" value="Metallo-B-lactamas"/>
</dbReference>
<name>A0A231GZF9_9NOCA</name>
<dbReference type="GO" id="GO:0008800">
    <property type="term" value="F:beta-lactamase activity"/>
    <property type="evidence" value="ECO:0007669"/>
    <property type="project" value="UniProtKB-EC"/>
</dbReference>
<sequence length="310" mass="32640">MTATGTPRLAEPVVQEVADGVFAYTHGHGGWCVSNAGVVAGPDGALVIDTLATEDRTRGLIEHVDRVAGGPARTVVNTHHHGDHNFGNHLFGPAAVLIGHDRIRAEMIETGLALTQLWPQVRWGDVRVTPPTVTFSDRLTLHVGDRRVELIHLGPAAHTTNDVVAWLPAEKVLFAGDLVMSGAAPFCLFGSVAGTLAAIRTLAGLGAETVVAGHGPVTGPEIFDHTIRYLEWIDRLALDGRALGLTPLGIALEADPGEFADLVDAERVVGNLHRAYAEADGAAPGAPLDVLAIFDEMVGYNDGRVPTCLA</sequence>
<dbReference type="EMBL" id="NGAF01000016">
    <property type="protein sequence ID" value="OXR41955.1"/>
    <property type="molecule type" value="Genomic_DNA"/>
</dbReference>
<evidence type="ECO:0000313" key="2">
    <source>
        <dbReference type="EMBL" id="OXR41955.1"/>
    </source>
</evidence>
<dbReference type="CDD" id="cd16282">
    <property type="entry name" value="metallo-hydrolase-like_MBL-fold"/>
    <property type="match status" value="1"/>
</dbReference>
<organism evidence="2 3">
    <name type="scientific">Nocardia cerradoensis</name>
    <dbReference type="NCBI Taxonomy" id="85688"/>
    <lineage>
        <taxon>Bacteria</taxon>
        <taxon>Bacillati</taxon>
        <taxon>Actinomycetota</taxon>
        <taxon>Actinomycetes</taxon>
        <taxon>Mycobacteriales</taxon>
        <taxon>Nocardiaceae</taxon>
        <taxon>Nocardia</taxon>
    </lineage>
</organism>
<keyword evidence="3" id="KW-1185">Reference proteome</keyword>
<dbReference type="EC" id="3.5.2.6" evidence="2"/>
<dbReference type="SMART" id="SM00849">
    <property type="entry name" value="Lactamase_B"/>
    <property type="match status" value="1"/>
</dbReference>
<evidence type="ECO:0000259" key="1">
    <source>
        <dbReference type="SMART" id="SM00849"/>
    </source>
</evidence>
<dbReference type="SUPFAM" id="SSF56281">
    <property type="entry name" value="Metallo-hydrolase/oxidoreductase"/>
    <property type="match status" value="1"/>
</dbReference>
<dbReference type="PANTHER" id="PTHR42951">
    <property type="entry name" value="METALLO-BETA-LACTAMASE DOMAIN-CONTAINING"/>
    <property type="match status" value="1"/>
</dbReference>
<dbReference type="Gene3D" id="3.60.15.10">
    <property type="entry name" value="Ribonuclease Z/Hydroxyacylglutathione hydrolase-like"/>
    <property type="match status" value="1"/>
</dbReference>
<dbReference type="AlphaFoldDB" id="A0A231GZF9"/>
<dbReference type="Pfam" id="PF00753">
    <property type="entry name" value="Lactamase_B"/>
    <property type="match status" value="1"/>
</dbReference>
<dbReference type="PANTHER" id="PTHR42951:SF4">
    <property type="entry name" value="ACYL-COENZYME A THIOESTERASE MBLAC2"/>
    <property type="match status" value="1"/>
</dbReference>
<proteinExistence type="predicted"/>
<gene>
    <name evidence="2" type="primary">cphA</name>
    <name evidence="2" type="ORF">B7C42_05939</name>
</gene>
<keyword evidence="2" id="KW-0378">Hydrolase</keyword>
<accession>A0A231GZF9</accession>
<comment type="caution">
    <text evidence="2">The sequence shown here is derived from an EMBL/GenBank/DDBJ whole genome shotgun (WGS) entry which is preliminary data.</text>
</comment>
<dbReference type="InterPro" id="IPR036866">
    <property type="entry name" value="RibonucZ/Hydroxyglut_hydro"/>
</dbReference>
<dbReference type="Proteomes" id="UP000215506">
    <property type="component" value="Unassembled WGS sequence"/>
</dbReference>
<dbReference type="InterPro" id="IPR050855">
    <property type="entry name" value="NDM-1-like"/>
</dbReference>
<protein>
    <submittedName>
        <fullName evidence="2">Metallo-beta-lactamase type 2</fullName>
        <ecNumber evidence="2">3.5.2.6</ecNumber>
    </submittedName>
</protein>
<feature type="domain" description="Metallo-beta-lactamase" evidence="1">
    <location>
        <begin position="33"/>
        <end position="214"/>
    </location>
</feature>
<reference evidence="2 3" key="1">
    <citation type="submission" date="2017-07" db="EMBL/GenBank/DDBJ databases">
        <title>First draft Genome Sequence of Nocardia cerradoensis isolated from human infection.</title>
        <authorList>
            <person name="Carrasco G."/>
        </authorList>
    </citation>
    <scope>NUCLEOTIDE SEQUENCE [LARGE SCALE GENOMIC DNA]</scope>
    <source>
        <strain evidence="2 3">CNM20130759</strain>
    </source>
</reference>
<evidence type="ECO:0000313" key="3">
    <source>
        <dbReference type="Proteomes" id="UP000215506"/>
    </source>
</evidence>